<comment type="caution">
    <text evidence="3">The sequence shown here is derived from an EMBL/GenBank/DDBJ whole genome shotgun (WGS) entry which is preliminary data.</text>
</comment>
<proteinExistence type="predicted"/>
<keyword evidence="2" id="KW-0732">Signal</keyword>
<keyword evidence="4" id="KW-1185">Reference proteome</keyword>
<evidence type="ECO:0000256" key="2">
    <source>
        <dbReference type="SAM" id="SignalP"/>
    </source>
</evidence>
<evidence type="ECO:0000256" key="1">
    <source>
        <dbReference type="SAM" id="MobiDB-lite"/>
    </source>
</evidence>
<accession>A0A9W8H734</accession>
<reference evidence="3" key="1">
    <citation type="submission" date="2022-07" db="EMBL/GenBank/DDBJ databases">
        <title>Phylogenomic reconstructions and comparative analyses of Kickxellomycotina fungi.</title>
        <authorList>
            <person name="Reynolds N.K."/>
            <person name="Stajich J.E."/>
            <person name="Barry K."/>
            <person name="Grigoriev I.V."/>
            <person name="Crous P."/>
            <person name="Smith M.E."/>
        </authorList>
    </citation>
    <scope>NUCLEOTIDE SEQUENCE</scope>
    <source>
        <strain evidence="3">NBRC 105414</strain>
    </source>
</reference>
<dbReference type="EMBL" id="JANBUL010000299">
    <property type="protein sequence ID" value="KAJ2777313.1"/>
    <property type="molecule type" value="Genomic_DNA"/>
</dbReference>
<feature type="chain" id="PRO_5040763375" evidence="2">
    <location>
        <begin position="18"/>
        <end position="239"/>
    </location>
</feature>
<dbReference type="AlphaFoldDB" id="A0A9W8H734"/>
<name>A0A9W8H734_9FUNG</name>
<dbReference type="OrthoDB" id="5598544at2759"/>
<evidence type="ECO:0000313" key="4">
    <source>
        <dbReference type="Proteomes" id="UP001140217"/>
    </source>
</evidence>
<organism evidence="3 4">
    <name type="scientific">Coemansia javaensis</name>
    <dbReference type="NCBI Taxonomy" id="2761396"/>
    <lineage>
        <taxon>Eukaryota</taxon>
        <taxon>Fungi</taxon>
        <taxon>Fungi incertae sedis</taxon>
        <taxon>Zoopagomycota</taxon>
        <taxon>Kickxellomycotina</taxon>
        <taxon>Kickxellomycetes</taxon>
        <taxon>Kickxellales</taxon>
        <taxon>Kickxellaceae</taxon>
        <taxon>Coemansia</taxon>
    </lineage>
</organism>
<feature type="compositionally biased region" description="Basic residues" evidence="1">
    <location>
        <begin position="165"/>
        <end position="174"/>
    </location>
</feature>
<gene>
    <name evidence="3" type="ORF">H4R18_005214</name>
</gene>
<feature type="signal peptide" evidence="2">
    <location>
        <begin position="1"/>
        <end position="17"/>
    </location>
</feature>
<dbReference type="Proteomes" id="UP001140217">
    <property type="component" value="Unassembled WGS sequence"/>
</dbReference>
<protein>
    <submittedName>
        <fullName evidence="3">Uncharacterized protein</fullName>
    </submittedName>
</protein>
<feature type="region of interest" description="Disordered" evidence="1">
    <location>
        <begin position="120"/>
        <end position="200"/>
    </location>
</feature>
<sequence>MARILVVAAVFSVAVSARLSGARLVAEGNSEETKTVYVTDYIPMATHHHHHHRMRYSVGKHSGQGRLADAREERAYQEDVYEVHPDPEGGYKAHIHPAKECEVHPDPDSDHKACIHPAKAHEAHQYPAKAHNAHQHPVRAPAKSPKYAEAAGSKDEEDEEPGYRHGQHAVRKPRPAGGRPSHHAQAALPAPTHPAQADAERAFSSALMDPEMNPAGDNFSSVLLSLIEANSGNMPVVSV</sequence>
<evidence type="ECO:0000313" key="3">
    <source>
        <dbReference type="EMBL" id="KAJ2777313.1"/>
    </source>
</evidence>